<proteinExistence type="predicted"/>
<sequence>MEVHLNFFLVSFLLHRQTHHYRLPLQVVRLRGILSSSMAIKSITEAWLEVLGLSLTPEGMNIMGMKKAIAARPPLKRLKKVGDSIILTKEASPVLAPRPRVIDNLSRLNGELQADVQKLKDESKPIVVVAIKARANETTAKLGEVQRREA</sequence>
<accession>A0A426YT26</accession>
<organism evidence="1 2">
    <name type="scientific">Ensete ventricosum</name>
    <name type="common">Abyssinian banana</name>
    <name type="synonym">Musa ensete</name>
    <dbReference type="NCBI Taxonomy" id="4639"/>
    <lineage>
        <taxon>Eukaryota</taxon>
        <taxon>Viridiplantae</taxon>
        <taxon>Streptophyta</taxon>
        <taxon>Embryophyta</taxon>
        <taxon>Tracheophyta</taxon>
        <taxon>Spermatophyta</taxon>
        <taxon>Magnoliopsida</taxon>
        <taxon>Liliopsida</taxon>
        <taxon>Zingiberales</taxon>
        <taxon>Musaceae</taxon>
        <taxon>Ensete</taxon>
    </lineage>
</organism>
<dbReference type="AlphaFoldDB" id="A0A426YT26"/>
<reference evidence="1 2" key="1">
    <citation type="journal article" date="2014" name="Agronomy (Basel)">
        <title>A Draft Genome Sequence for Ensete ventricosum, the Drought-Tolerant Tree Against Hunger.</title>
        <authorList>
            <person name="Harrison J."/>
            <person name="Moore K.A."/>
            <person name="Paszkiewicz K."/>
            <person name="Jones T."/>
            <person name="Grant M."/>
            <person name="Ambacheew D."/>
            <person name="Muzemil S."/>
            <person name="Studholme D.J."/>
        </authorList>
    </citation>
    <scope>NUCLEOTIDE SEQUENCE [LARGE SCALE GENOMIC DNA]</scope>
</reference>
<evidence type="ECO:0000313" key="2">
    <source>
        <dbReference type="Proteomes" id="UP000287651"/>
    </source>
</evidence>
<dbReference type="Proteomes" id="UP000287651">
    <property type="component" value="Unassembled WGS sequence"/>
</dbReference>
<comment type="caution">
    <text evidence="1">The sequence shown here is derived from an EMBL/GenBank/DDBJ whole genome shotgun (WGS) entry which is preliminary data.</text>
</comment>
<evidence type="ECO:0000313" key="1">
    <source>
        <dbReference type="EMBL" id="RRT54878.1"/>
    </source>
</evidence>
<gene>
    <name evidence="1" type="ORF">B296_00026430</name>
</gene>
<name>A0A426YT26_ENSVE</name>
<dbReference type="EMBL" id="AMZH03010368">
    <property type="protein sequence ID" value="RRT54878.1"/>
    <property type="molecule type" value="Genomic_DNA"/>
</dbReference>
<protein>
    <submittedName>
        <fullName evidence="1">Uncharacterized protein</fullName>
    </submittedName>
</protein>